<accession>H8GG04</accession>
<feature type="transmembrane region" description="Helical" evidence="1">
    <location>
        <begin position="83"/>
        <end position="103"/>
    </location>
</feature>
<protein>
    <submittedName>
        <fullName evidence="2">Uncharacterized protein</fullName>
    </submittedName>
</protein>
<organism evidence="2 3">
    <name type="scientific">Methylomicrobium album BG8</name>
    <dbReference type="NCBI Taxonomy" id="686340"/>
    <lineage>
        <taxon>Bacteria</taxon>
        <taxon>Pseudomonadati</taxon>
        <taxon>Pseudomonadota</taxon>
        <taxon>Gammaproteobacteria</taxon>
        <taxon>Methylococcales</taxon>
        <taxon>Methylococcaceae</taxon>
        <taxon>Methylomicrobium</taxon>
    </lineage>
</organism>
<dbReference type="Proteomes" id="UP000005090">
    <property type="component" value="Chromosome"/>
</dbReference>
<feature type="transmembrane region" description="Helical" evidence="1">
    <location>
        <begin position="12"/>
        <end position="30"/>
    </location>
</feature>
<evidence type="ECO:0000313" key="3">
    <source>
        <dbReference type="Proteomes" id="UP000005090"/>
    </source>
</evidence>
<dbReference type="STRING" id="686340.Metal_0935"/>
<dbReference type="EMBL" id="CM001475">
    <property type="protein sequence ID" value="EIC28755.1"/>
    <property type="molecule type" value="Genomic_DNA"/>
</dbReference>
<dbReference type="RefSeq" id="WP_005370055.1">
    <property type="nucleotide sequence ID" value="NZ_CM001475.1"/>
</dbReference>
<sequence length="115" mass="12901">MKLPIRISRLTLYGLTVSGSLYLYSLNGYLNTLHSELPVLAEWEMTLPWSIRVMTSQAFIWVAPAIPLLGAIAAWKLTNNAKLYFSVLLGSLLAMIILVFFIFLNEPLEGHLVCC</sequence>
<reference evidence="2 3" key="1">
    <citation type="journal article" date="2013" name="Genome Announc.">
        <title>Genome Sequence of the Obligate Gammaproteobacterial Methanotroph Methylomicrobium album Strain BG8.</title>
        <authorList>
            <person name="Kits K.D."/>
            <person name="Kalyuzhnaya M.G."/>
            <person name="Klotz M.G."/>
            <person name="Jetten M.S."/>
            <person name="Op den Camp H.J."/>
            <person name="Vuilleumier S."/>
            <person name="Bringel F."/>
            <person name="Dispirito A.A."/>
            <person name="Murrell J.C."/>
            <person name="Bruce D."/>
            <person name="Cheng J.F."/>
            <person name="Copeland A."/>
            <person name="Goodwin L."/>
            <person name="Hauser L."/>
            <person name="Lajus A."/>
            <person name="Land M.L."/>
            <person name="Lapidus A."/>
            <person name="Lucas S."/>
            <person name="Medigue C."/>
            <person name="Pitluck S."/>
            <person name="Woyke T."/>
            <person name="Zeytun A."/>
            <person name="Stein L.Y."/>
        </authorList>
    </citation>
    <scope>NUCLEOTIDE SEQUENCE [LARGE SCALE GENOMIC DNA]</scope>
    <source>
        <strain evidence="2 3">BG8</strain>
    </source>
</reference>
<gene>
    <name evidence="2" type="ORF">Metal_0935</name>
</gene>
<evidence type="ECO:0000256" key="1">
    <source>
        <dbReference type="SAM" id="Phobius"/>
    </source>
</evidence>
<feature type="transmembrane region" description="Helical" evidence="1">
    <location>
        <begin position="50"/>
        <end position="71"/>
    </location>
</feature>
<keyword evidence="1" id="KW-0812">Transmembrane</keyword>
<keyword evidence="1" id="KW-0472">Membrane</keyword>
<dbReference type="HOGENOM" id="CLU_2106053_0_0_6"/>
<evidence type="ECO:0000313" key="2">
    <source>
        <dbReference type="EMBL" id="EIC28755.1"/>
    </source>
</evidence>
<name>H8GG04_METAL</name>
<keyword evidence="1" id="KW-1133">Transmembrane helix</keyword>
<proteinExistence type="predicted"/>
<keyword evidence="3" id="KW-1185">Reference proteome</keyword>
<dbReference type="AlphaFoldDB" id="H8GG04"/>